<reference evidence="3" key="2">
    <citation type="submission" date="2025-09" db="UniProtKB">
        <authorList>
            <consortium name="Ensembl"/>
        </authorList>
    </citation>
    <scope>IDENTIFICATION</scope>
</reference>
<evidence type="ECO:0000313" key="4">
    <source>
        <dbReference type="Proteomes" id="UP000472277"/>
    </source>
</evidence>
<evidence type="ECO:0000256" key="1">
    <source>
        <dbReference type="SAM" id="Coils"/>
    </source>
</evidence>
<dbReference type="Proteomes" id="UP000472277">
    <property type="component" value="Chromosome 10"/>
</dbReference>
<feature type="coiled-coil region" evidence="1">
    <location>
        <begin position="960"/>
        <end position="1017"/>
    </location>
</feature>
<protein>
    <submittedName>
        <fullName evidence="3">DISC1 scaffold protein</fullName>
    </submittedName>
</protein>
<dbReference type="GeneTree" id="ENSGT00390000006176"/>
<reference evidence="3" key="1">
    <citation type="submission" date="2025-08" db="UniProtKB">
        <authorList>
            <consortium name="Ensembl"/>
        </authorList>
    </citation>
    <scope>IDENTIFICATION</scope>
</reference>
<feature type="coiled-coil region" evidence="1">
    <location>
        <begin position="773"/>
        <end position="839"/>
    </location>
</feature>
<dbReference type="PANTHER" id="PTHR14332:SF3">
    <property type="entry name" value="DISRUPTED IN SCHIZOPHRENIA 1 PROTEIN"/>
    <property type="match status" value="1"/>
</dbReference>
<dbReference type="GO" id="GO:0005874">
    <property type="term" value="C:microtubule"/>
    <property type="evidence" value="ECO:0007669"/>
    <property type="project" value="TreeGrafter"/>
</dbReference>
<feature type="compositionally biased region" description="Polar residues" evidence="2">
    <location>
        <begin position="265"/>
        <end position="282"/>
    </location>
</feature>
<feature type="region of interest" description="Disordered" evidence="2">
    <location>
        <begin position="1"/>
        <end position="90"/>
    </location>
</feature>
<feature type="compositionally biased region" description="Polar residues" evidence="2">
    <location>
        <begin position="463"/>
        <end position="477"/>
    </location>
</feature>
<feature type="compositionally biased region" description="Low complexity" evidence="2">
    <location>
        <begin position="242"/>
        <end position="264"/>
    </location>
</feature>
<feature type="compositionally biased region" description="Low complexity" evidence="2">
    <location>
        <begin position="154"/>
        <end position="190"/>
    </location>
</feature>
<dbReference type="InParanoid" id="A0A674C1U8"/>
<evidence type="ECO:0000256" key="2">
    <source>
        <dbReference type="SAM" id="MobiDB-lite"/>
    </source>
</evidence>
<dbReference type="GO" id="GO:0001764">
    <property type="term" value="P:neuron migration"/>
    <property type="evidence" value="ECO:0007669"/>
    <property type="project" value="TreeGrafter"/>
</dbReference>
<dbReference type="PANTHER" id="PTHR14332">
    <property type="entry name" value="DISRUPTED IN SCHIZOPHRENIA 1 PROTEIN"/>
    <property type="match status" value="1"/>
</dbReference>
<feature type="compositionally biased region" description="Acidic residues" evidence="2">
    <location>
        <begin position="1202"/>
        <end position="1236"/>
    </location>
</feature>
<feature type="region of interest" description="Disordered" evidence="2">
    <location>
        <begin position="154"/>
        <end position="508"/>
    </location>
</feature>
<feature type="region of interest" description="Disordered" evidence="2">
    <location>
        <begin position="1200"/>
        <end position="1236"/>
    </location>
</feature>
<feature type="region of interest" description="Disordered" evidence="2">
    <location>
        <begin position="565"/>
        <end position="674"/>
    </location>
</feature>
<dbReference type="GO" id="GO:0060271">
    <property type="term" value="P:cilium assembly"/>
    <property type="evidence" value="ECO:0007669"/>
    <property type="project" value="TreeGrafter"/>
</dbReference>
<keyword evidence="4" id="KW-1185">Reference proteome</keyword>
<feature type="compositionally biased region" description="Basic and acidic residues" evidence="2">
    <location>
        <begin position="45"/>
        <end position="54"/>
    </location>
</feature>
<keyword evidence="1" id="KW-0175">Coiled coil</keyword>
<feature type="compositionally biased region" description="Basic and acidic residues" evidence="2">
    <location>
        <begin position="7"/>
        <end position="20"/>
    </location>
</feature>
<organism evidence="3 4">
    <name type="scientific">Salmo trutta</name>
    <name type="common">Brown trout</name>
    <dbReference type="NCBI Taxonomy" id="8032"/>
    <lineage>
        <taxon>Eukaryota</taxon>
        <taxon>Metazoa</taxon>
        <taxon>Chordata</taxon>
        <taxon>Craniata</taxon>
        <taxon>Vertebrata</taxon>
        <taxon>Euteleostomi</taxon>
        <taxon>Actinopterygii</taxon>
        <taxon>Neopterygii</taxon>
        <taxon>Teleostei</taxon>
        <taxon>Protacanthopterygii</taxon>
        <taxon>Salmoniformes</taxon>
        <taxon>Salmonidae</taxon>
        <taxon>Salmoninae</taxon>
        <taxon>Salmo</taxon>
    </lineage>
</organism>
<accession>A0A674C1U8</accession>
<name>A0A674C1U8_SALTR</name>
<evidence type="ECO:0000313" key="3">
    <source>
        <dbReference type="Ensembl" id="ENSSTUP00000077685.1"/>
    </source>
</evidence>
<feature type="compositionally biased region" description="Low complexity" evidence="2">
    <location>
        <begin position="591"/>
        <end position="670"/>
    </location>
</feature>
<dbReference type="InterPro" id="IPR026081">
    <property type="entry name" value="DISC1"/>
</dbReference>
<feature type="compositionally biased region" description="Polar residues" evidence="2">
    <location>
        <begin position="528"/>
        <end position="545"/>
    </location>
</feature>
<gene>
    <name evidence="3" type="primary">disc1</name>
</gene>
<feature type="compositionally biased region" description="Polar residues" evidence="2">
    <location>
        <begin position="209"/>
        <end position="222"/>
    </location>
</feature>
<dbReference type="GO" id="GO:0005815">
    <property type="term" value="C:microtubule organizing center"/>
    <property type="evidence" value="ECO:0007669"/>
    <property type="project" value="TreeGrafter"/>
</dbReference>
<proteinExistence type="predicted"/>
<dbReference type="GO" id="GO:0045111">
    <property type="term" value="C:intermediate filament cytoskeleton"/>
    <property type="evidence" value="ECO:0007669"/>
    <property type="project" value="TreeGrafter"/>
</dbReference>
<feature type="compositionally biased region" description="Low complexity" evidence="2">
    <location>
        <begin position="292"/>
        <end position="311"/>
    </location>
</feature>
<sequence>MIYNYTDRSDTQHNHHHWEGGMEGGLGKPTSSAGSSTCKRLQQHRRPEYLRTELPRLQSTLAGEEGRTACLTNGASGRHGMNRQNGHSDVMNTSTTLRRHVPPAGSVSQLLSPLDTYSSEAYKPSLSYQNNHLISSSPTLPLLSSSPPLLLSSPTPPLLSSSPTPPLLSSSSPTLPLLSSSSPTLPLLSSSPPPLSQEEGCCVTKFKSSDPQASFPSPQSDFRLTPGSIPLQPCLLSPNPRSSSAASATQFCPPNSRPRSPNSRTCPSGSTGSRSPQPTCHSTPPPSGDTPFSSSFSFIQQSLSLDSLSSSHRTDTDTASGERPPGLNPDPQPLNSSPGLNPDPQPLNSSPGLNPDPDPLNSSPGLNPDPQPLNSSPGLNPDPDTVNSSPGLNPDPQPLNSSPGLNPDPQPLNSSPGLNPDPDPLNSSPGLNPDPDPVNSSPGLNPDPQPLNSSTSLDRHPLDQSSARSLRTGSVPSHSEPLEWSGSVPPCQLVSAPHDQLLSGSSSNQSRLGVLGLSLGLSVSKLSTPSRVQSEPGSVPHSQSDGVRDRLSPWVWQDRHWEGRERAGPGLQAELPSSVTSDMAEVEPDCDSSSLDTEASSSLSVAEDSDAATASSLTSGYESATPTTATASSLTSGYESATPTTATASSLTSGYESATPTTATASSLTSGYESATPTTATAWNGCVPDQDQGWDQLVKKYEGVLQDCLHNNRTNTKIESMMVKLQRLKQKAILEDEYDSAEHFGKKLEELGRERSSLRLGLPSRQPSVALFLQRLREAVHSALARMEDHRDEVESDGGEVAETVQGPLQRRECLLQEKRMVEAEMAELQWRLGELQSRSCSLEHQIQQEEEDLQTEEVEGPALRSCSHTQLRDMGNALNDLVTSQSRTRIRVSPPEAILRLQDQEQTLSLSIKDATAKVVMSQRLGGSLRRKVSETETQLLALHEAKLAAISGNAFSSAKELKAEMRAVYGERDRLELLVKRLHRLSFGNSQDLAKMKTQQQQLKLELEARQAQHERTLKENIVKYIELLEDRLHSCGCPPLQRIWEADLEACHLLLRGIQLRTPFCGGPAPATVVLPNPQLATKKEADLQECAMLTALGGRWCPEANLQNSEFTKKLEEFLFCMEDVLPEEDSGSEAAELTADVTIELTDQCEEISDRLLVLEDDLQRAILNKDQDLTQSLEQEVRVVKATLHTMLTQLSEEEEEEKDNEIMEEENEEEEEEEEDQYFSDSWEI</sequence>
<dbReference type="OMA" id="NQCEMIS"/>
<dbReference type="AlphaFoldDB" id="A0A674C1U8"/>
<feature type="compositionally biased region" description="Polar residues" evidence="2">
    <location>
        <begin position="29"/>
        <end position="40"/>
    </location>
</feature>
<dbReference type="Ensembl" id="ENSSTUT00000082734.1">
    <property type="protein sequence ID" value="ENSSTUP00000077685.1"/>
    <property type="gene ID" value="ENSSTUG00000034270.1"/>
</dbReference>
<feature type="region of interest" description="Disordered" evidence="2">
    <location>
        <begin position="528"/>
        <end position="551"/>
    </location>
</feature>